<dbReference type="AlphaFoldDB" id="A0A9D4Z8D1"/>
<comment type="caution">
    <text evidence="1">The sequence shown here is derived from an EMBL/GenBank/DDBJ whole genome shotgun (WGS) entry which is preliminary data.</text>
</comment>
<proteinExistence type="predicted"/>
<dbReference type="EMBL" id="JABFUD020000019">
    <property type="protein sequence ID" value="KAI5065424.1"/>
    <property type="molecule type" value="Genomic_DNA"/>
</dbReference>
<accession>A0A9D4Z8D1</accession>
<sequence>MRSPANQPGRQKEALLYAAQLGATGSELKGDVTRGEELGGILPSLGPLYLNEEASSFLHQAFHDSSRVFALSCTTEHQTSSYFYFSGVLFLKDQGDHKERDPEANPKYLLNQNQALSGKSYPHAVEQKGSIDTSILLHNEHHHHGLQDSTMETEQRFQVIDIWKNNSDNKSDTIVDLTKSFPAREEAK</sequence>
<dbReference type="Proteomes" id="UP000886520">
    <property type="component" value="Chromosome 19"/>
</dbReference>
<protein>
    <submittedName>
        <fullName evidence="1">Uncharacterized protein</fullName>
    </submittedName>
</protein>
<evidence type="ECO:0000313" key="2">
    <source>
        <dbReference type="Proteomes" id="UP000886520"/>
    </source>
</evidence>
<keyword evidence="2" id="KW-1185">Reference proteome</keyword>
<gene>
    <name evidence="1" type="ORF">GOP47_0020119</name>
</gene>
<name>A0A9D4Z8D1_ADICA</name>
<reference evidence="1" key="1">
    <citation type="submission" date="2021-01" db="EMBL/GenBank/DDBJ databases">
        <title>Adiantum capillus-veneris genome.</title>
        <authorList>
            <person name="Fang Y."/>
            <person name="Liao Q."/>
        </authorList>
    </citation>
    <scope>NUCLEOTIDE SEQUENCE</scope>
    <source>
        <strain evidence="1">H3</strain>
        <tissue evidence="1">Leaf</tissue>
    </source>
</reference>
<organism evidence="1 2">
    <name type="scientific">Adiantum capillus-veneris</name>
    <name type="common">Maidenhair fern</name>
    <dbReference type="NCBI Taxonomy" id="13818"/>
    <lineage>
        <taxon>Eukaryota</taxon>
        <taxon>Viridiplantae</taxon>
        <taxon>Streptophyta</taxon>
        <taxon>Embryophyta</taxon>
        <taxon>Tracheophyta</taxon>
        <taxon>Polypodiopsida</taxon>
        <taxon>Polypodiidae</taxon>
        <taxon>Polypodiales</taxon>
        <taxon>Pteridineae</taxon>
        <taxon>Pteridaceae</taxon>
        <taxon>Vittarioideae</taxon>
        <taxon>Adiantum</taxon>
    </lineage>
</organism>
<evidence type="ECO:0000313" key="1">
    <source>
        <dbReference type="EMBL" id="KAI5065424.1"/>
    </source>
</evidence>